<sequence>MRLNLEKIYERKKLETLNSALLEMDDILDPEKIDIVELVESVQMKLAECCRQKRDRKNAND</sequence>
<dbReference type="STRING" id="633697.EubceDRAFT1_0972"/>
<evidence type="ECO:0000313" key="1">
    <source>
        <dbReference type="EMBL" id="EIM56797.1"/>
    </source>
</evidence>
<gene>
    <name evidence="1" type="ORF">EubceDRAFT1_0972</name>
</gene>
<dbReference type="Proteomes" id="UP000005753">
    <property type="component" value="Chromosome"/>
</dbReference>
<keyword evidence="2" id="KW-1185">Reference proteome</keyword>
<reference evidence="1 2" key="2">
    <citation type="submission" date="2012-02" db="EMBL/GenBank/DDBJ databases">
        <title>Improved High-Quality Draft sequence of Eubacterium cellulosolvens 6.</title>
        <authorList>
            <consortium name="US DOE Joint Genome Institute"/>
            <person name="Lucas S."/>
            <person name="Han J."/>
            <person name="Lapidus A."/>
            <person name="Cheng J.-F."/>
            <person name="Goodwin L."/>
            <person name="Pitluck S."/>
            <person name="Peters L."/>
            <person name="Mikhailova N."/>
            <person name="Gu W."/>
            <person name="Detter J.C."/>
            <person name="Han C."/>
            <person name="Tapia R."/>
            <person name="Land M."/>
            <person name="Hauser L."/>
            <person name="Kyrpides N."/>
            <person name="Ivanova N."/>
            <person name="Pagani I."/>
            <person name="Johnson E."/>
            <person name="Mukhopadhyay B."/>
            <person name="Anderson I."/>
            <person name="Woyke T."/>
        </authorList>
    </citation>
    <scope>NUCLEOTIDE SEQUENCE [LARGE SCALE GENOMIC DNA]</scope>
    <source>
        <strain evidence="1 2">6</strain>
    </source>
</reference>
<organism evidence="1 2">
    <name type="scientific">Eubacterium cellulosolvens (strain ATCC 43171 / JCM 9499 / 6)</name>
    <name type="common">Cillobacterium cellulosolvens</name>
    <dbReference type="NCBI Taxonomy" id="633697"/>
    <lineage>
        <taxon>Bacteria</taxon>
        <taxon>Bacillati</taxon>
        <taxon>Bacillota</taxon>
        <taxon>Clostridia</taxon>
        <taxon>Eubacteriales</taxon>
        <taxon>Eubacteriaceae</taxon>
        <taxon>Eubacterium</taxon>
    </lineage>
</organism>
<dbReference type="EMBL" id="CM001487">
    <property type="protein sequence ID" value="EIM56797.1"/>
    <property type="molecule type" value="Genomic_DNA"/>
</dbReference>
<reference evidence="1 2" key="1">
    <citation type="submission" date="2010-08" db="EMBL/GenBank/DDBJ databases">
        <authorList>
            <consortium name="US DOE Joint Genome Institute (JGI-PGF)"/>
            <person name="Lucas S."/>
            <person name="Copeland A."/>
            <person name="Lapidus A."/>
            <person name="Cheng J.-F."/>
            <person name="Bruce D."/>
            <person name="Goodwin L."/>
            <person name="Pitluck S."/>
            <person name="Land M.L."/>
            <person name="Hauser L."/>
            <person name="Chang Y.-J."/>
            <person name="Anderson I.J."/>
            <person name="Johnson E."/>
            <person name="Mulhopadhyay B."/>
            <person name="Kyrpides N."/>
            <person name="Woyke T.J."/>
        </authorList>
    </citation>
    <scope>NUCLEOTIDE SEQUENCE [LARGE SCALE GENOMIC DNA]</scope>
    <source>
        <strain evidence="1 2">6</strain>
    </source>
</reference>
<dbReference type="HOGENOM" id="CLU_2915610_0_0_9"/>
<name>I5ASM4_EUBC6</name>
<dbReference type="AlphaFoldDB" id="I5ASM4"/>
<accession>I5ASM4</accession>
<protein>
    <submittedName>
        <fullName evidence="1">Uncharacterized protein</fullName>
    </submittedName>
</protein>
<proteinExistence type="predicted"/>
<evidence type="ECO:0000313" key="2">
    <source>
        <dbReference type="Proteomes" id="UP000005753"/>
    </source>
</evidence>
<dbReference type="OrthoDB" id="9862130at2"/>